<proteinExistence type="predicted"/>
<keyword evidence="2" id="KW-1185">Reference proteome</keyword>
<comment type="caution">
    <text evidence="1">The sequence shown here is derived from an EMBL/GenBank/DDBJ whole genome shotgun (WGS) entry which is preliminary data.</text>
</comment>
<sequence>MSIWIILGTLTVKPVELLFDVVCSLLTRFSVSPGAAIMCMSLFFCLIATPLRPRKKPDCRQEWIRLALGWLVQLLVLYGSIVWFTNLRAFRGVAFGPIQNLGRQGGLLLFWGGYVVFAVIRHFTKLGYQPMKLNVKQQKTNRNNIILLCLACVYMAVLTGLLIPSALIGASPAEFMDAHYYHNPAQYLLSSALLATGTFIFWGILYGMLLSPKARKRFTMFMAICAASAAVNYMFFGKDYGFISSALQYETAITNRLEKTLLNTGCVLVAVAAVVLLLRKRRSLILRIMCLYGCIALVVMSVINIAGMERKAGEVRDITDRIKAEDASFRLDSEGRNVVVIMMDRAIGSFVPYIMNEKPELKEQFDGFTYYPNTLSYGYHTNIAASAVFGGYEYTPDGLEARDDLSLKDKHNEALKIMPLNFLDNGWEVTVCDAPYANYQWIPDMSIYEEYPEIRTYNTIGMFDEYKVQMLENLDRNRNRNIFFYSLFRSAPLLLQETLYDQGRYLEMDVKADKGEGSELIGVSPDFLNNYMVMKNLGTLTRVTADGTNTFLMFANEMTHDVIELQEPDYTPGNNIDNSAYEAEHGIRRTEDGKELDLANADEIVRIHYQSDMAAFIQLGKWFDELRELGVYDNTKIIVVSDHGCYLGLTGVNLGEKVTNESTLSRYQAEEWTDTTCYNPLLMVKDFGSSGFTTDMTFMTNAETPGLAFENTVTDPVNPFTGNRITREAQSLPEHHVVESDWHIVTNCGNTYSDPLRITFRGDDVFNADNWSVVE</sequence>
<name>A0AC61PM21_9FIRM</name>
<evidence type="ECO:0000313" key="1">
    <source>
        <dbReference type="EMBL" id="SMC66804.1"/>
    </source>
</evidence>
<protein>
    <submittedName>
        <fullName evidence="1">Uncharacterized protein</fullName>
    </submittedName>
</protein>
<gene>
    <name evidence="1" type="ORF">SAMN06297397_1880</name>
</gene>
<dbReference type="EMBL" id="FWXZ01000003">
    <property type="protein sequence ID" value="SMC66804.1"/>
    <property type="molecule type" value="Genomic_DNA"/>
</dbReference>
<reference evidence="1" key="1">
    <citation type="submission" date="2017-04" db="EMBL/GenBank/DDBJ databases">
        <authorList>
            <person name="Varghese N."/>
            <person name="Submissions S."/>
        </authorList>
    </citation>
    <scope>NUCLEOTIDE SEQUENCE</scope>
    <source>
        <strain evidence="1">WTE2008</strain>
    </source>
</reference>
<organism evidence="1 2">
    <name type="scientific">Aristaeella lactis</name>
    <dbReference type="NCBI Taxonomy" id="3046383"/>
    <lineage>
        <taxon>Bacteria</taxon>
        <taxon>Bacillati</taxon>
        <taxon>Bacillota</taxon>
        <taxon>Clostridia</taxon>
        <taxon>Eubacteriales</taxon>
        <taxon>Aristaeellaceae</taxon>
        <taxon>Aristaeella</taxon>
    </lineage>
</organism>
<dbReference type="Proteomes" id="UP000192328">
    <property type="component" value="Unassembled WGS sequence"/>
</dbReference>
<evidence type="ECO:0000313" key="2">
    <source>
        <dbReference type="Proteomes" id="UP000192328"/>
    </source>
</evidence>
<accession>A0AC61PM21</accession>